<dbReference type="KEGG" id="vg:54989195"/>
<protein>
    <submittedName>
        <fullName evidence="2">Uncharacterized protein</fullName>
    </submittedName>
</protein>
<organism evidence="2 3">
    <name type="scientific">Lactobacillus phage Maenad</name>
    <dbReference type="NCBI Taxonomy" id="2079431"/>
    <lineage>
        <taxon>Viruses</taxon>
        <taxon>Duplodnaviria</taxon>
        <taxon>Heunggongvirae</taxon>
        <taxon>Uroviricota</taxon>
        <taxon>Caudoviricetes</taxon>
        <taxon>Tybeckvirinae</taxon>
        <taxon>Maenadvirus</taxon>
        <taxon>Maenadvirus maenad</taxon>
    </lineage>
</organism>
<keyword evidence="3" id="KW-1185">Reference proteome</keyword>
<sequence>MEGNQIELLEQLWYLQGRVKKLEEKLETLQLENDDLHYELYELKGEDKDDEE</sequence>
<keyword evidence="1" id="KW-0175">Coiled coil</keyword>
<dbReference type="EMBL" id="MG765274">
    <property type="protein sequence ID" value="AVH85628.1"/>
    <property type="molecule type" value="Genomic_DNA"/>
</dbReference>
<dbReference type="RefSeq" id="YP_009798724.1">
    <property type="nucleotide sequence ID" value="NC_047931.1"/>
</dbReference>
<evidence type="ECO:0000313" key="3">
    <source>
        <dbReference type="Proteomes" id="UP000241031"/>
    </source>
</evidence>
<feature type="coiled-coil region" evidence="1">
    <location>
        <begin position="12"/>
        <end position="39"/>
    </location>
</feature>
<accession>A0A2P0ZKW1</accession>
<proteinExistence type="predicted"/>
<reference evidence="2 3" key="1">
    <citation type="submission" date="2018-01" db="EMBL/GenBank/DDBJ databases">
        <title>Lactobacillus phages that infect wine-derived L. plantarum strains.</title>
        <authorList>
            <person name="Kyrkou I."/>
            <person name="Hestbjerg Hansen L."/>
        </authorList>
    </citation>
    <scope>NUCLEOTIDE SEQUENCE [LARGE SCALE GENOMIC DNA]</scope>
</reference>
<evidence type="ECO:0000256" key="1">
    <source>
        <dbReference type="SAM" id="Coils"/>
    </source>
</evidence>
<evidence type="ECO:0000313" key="2">
    <source>
        <dbReference type="EMBL" id="AVH85628.1"/>
    </source>
</evidence>
<name>A0A2P0ZKW1_9CAUD</name>
<dbReference type="Proteomes" id="UP000241031">
    <property type="component" value="Segment"/>
</dbReference>
<dbReference type="GeneID" id="54989195"/>